<protein>
    <recommendedName>
        <fullName evidence="1">FH2 domain-containing protein</fullName>
    </recommendedName>
</protein>
<dbReference type="RefSeq" id="XP_013357955.1">
    <property type="nucleotide sequence ID" value="XM_013502501.1"/>
</dbReference>
<reference evidence="2" key="1">
    <citation type="submission" date="2013-10" db="EMBL/GenBank/DDBJ databases">
        <title>Genomic analysis of the causative agents of coccidiosis in chickens.</title>
        <authorList>
            <person name="Reid A.J."/>
            <person name="Blake D."/>
            <person name="Billington K."/>
            <person name="Browne H."/>
            <person name="Dunn M."/>
            <person name="Hung S."/>
            <person name="Kawahara F."/>
            <person name="Miranda-Saavedra D."/>
            <person name="Mourier T."/>
            <person name="Nagra H."/>
            <person name="Otto T.D."/>
            <person name="Rawlings N."/>
            <person name="Sanchez A."/>
            <person name="Sanders M."/>
            <person name="Subramaniam C."/>
            <person name="Tay Y."/>
            <person name="Dear P."/>
            <person name="Doerig C."/>
            <person name="Gruber A."/>
            <person name="Parkinson J."/>
            <person name="Shirley M."/>
            <person name="Wan K.L."/>
            <person name="Berriman M."/>
            <person name="Tomley F."/>
            <person name="Pain A."/>
        </authorList>
    </citation>
    <scope>NUCLEOTIDE SEQUENCE [LARGE SCALE GENOMIC DNA]</scope>
    <source>
        <strain evidence="2">Houghton</strain>
    </source>
</reference>
<dbReference type="SUPFAM" id="SSF101447">
    <property type="entry name" value="Formin homology 2 domain (FH2 domain)"/>
    <property type="match status" value="2"/>
</dbReference>
<reference evidence="2" key="2">
    <citation type="submission" date="2013-10" db="EMBL/GenBank/DDBJ databases">
        <authorList>
            <person name="Aslett M."/>
        </authorList>
    </citation>
    <scope>NUCLEOTIDE SEQUENCE [LARGE SCALE GENOMIC DNA]</scope>
    <source>
        <strain evidence="2">Houghton</strain>
    </source>
</reference>
<sequence length="196" mass="20685">MLPLARLAAASSRLRVVRFDLLAPKTIKELDEALDLVDTAAEQGRSSRKFRVLLQAVLQWGNYVNHGVRLAVAAEETQAAGEATAAAAAANAAASAASVEWAVLQWGNYVNHGVRLAVAAEETHAAGEATAAAAAANAAASAASVECLPTRGFALTSLLKLMEFRSTVDSRLSSLHYILVNLVRTCCCCYRCCYCS</sequence>
<dbReference type="AlphaFoldDB" id="U6KBU4"/>
<evidence type="ECO:0000313" key="3">
    <source>
        <dbReference type="Proteomes" id="UP000030744"/>
    </source>
</evidence>
<proteinExistence type="predicted"/>
<dbReference type="Pfam" id="PF02181">
    <property type="entry name" value="FH2"/>
    <property type="match status" value="1"/>
</dbReference>
<dbReference type="Proteomes" id="UP000030744">
    <property type="component" value="Unassembled WGS sequence"/>
</dbReference>
<keyword evidence="3" id="KW-1185">Reference proteome</keyword>
<name>U6KBU4_9EIME</name>
<dbReference type="InterPro" id="IPR042201">
    <property type="entry name" value="FH2_Formin_sf"/>
</dbReference>
<dbReference type="VEuPathDB" id="ToxoDB:EMH_0097160"/>
<dbReference type="EMBL" id="HG688373">
    <property type="protein sequence ID" value="CDJ35394.1"/>
    <property type="molecule type" value="Genomic_DNA"/>
</dbReference>
<dbReference type="PROSITE" id="PS51444">
    <property type="entry name" value="FH2"/>
    <property type="match status" value="1"/>
</dbReference>
<dbReference type="OrthoDB" id="1668162at2759"/>
<dbReference type="GeneID" id="25383721"/>
<dbReference type="InterPro" id="IPR015425">
    <property type="entry name" value="FH2_Formin"/>
</dbReference>
<evidence type="ECO:0000259" key="1">
    <source>
        <dbReference type="PROSITE" id="PS51444"/>
    </source>
</evidence>
<gene>
    <name evidence="2" type="ORF">EMH_0097160</name>
</gene>
<organism evidence="2 3">
    <name type="scientific">Eimeria mitis</name>
    <dbReference type="NCBI Taxonomy" id="44415"/>
    <lineage>
        <taxon>Eukaryota</taxon>
        <taxon>Sar</taxon>
        <taxon>Alveolata</taxon>
        <taxon>Apicomplexa</taxon>
        <taxon>Conoidasida</taxon>
        <taxon>Coccidia</taxon>
        <taxon>Eucoccidiorida</taxon>
        <taxon>Eimeriorina</taxon>
        <taxon>Eimeriidae</taxon>
        <taxon>Eimeria</taxon>
    </lineage>
</organism>
<feature type="domain" description="FH2" evidence="1">
    <location>
        <begin position="1"/>
        <end position="196"/>
    </location>
</feature>
<accession>U6KBU4</accession>
<dbReference type="Gene3D" id="1.20.58.2220">
    <property type="entry name" value="Formin, FH2 domain"/>
    <property type="match status" value="2"/>
</dbReference>
<evidence type="ECO:0000313" key="2">
    <source>
        <dbReference type="EMBL" id="CDJ35394.1"/>
    </source>
</evidence>